<proteinExistence type="predicted"/>
<organism evidence="3 4">
    <name type="scientific">Alkalihalophilus pseudofirmus</name>
    <name type="common">Bacillus pseudofirmus</name>
    <dbReference type="NCBI Taxonomy" id="79885"/>
    <lineage>
        <taxon>Bacteria</taxon>
        <taxon>Bacillati</taxon>
        <taxon>Bacillota</taxon>
        <taxon>Bacilli</taxon>
        <taxon>Bacillales</taxon>
        <taxon>Bacillaceae</taxon>
        <taxon>Alkalihalophilus</taxon>
    </lineage>
</organism>
<feature type="transmembrane region" description="Helical" evidence="1">
    <location>
        <begin position="12"/>
        <end position="35"/>
    </location>
</feature>
<feature type="transmembrane region" description="Helical" evidence="1">
    <location>
        <begin position="370"/>
        <end position="390"/>
    </location>
</feature>
<evidence type="ECO:0000256" key="1">
    <source>
        <dbReference type="SAM" id="Phobius"/>
    </source>
</evidence>
<evidence type="ECO:0000313" key="3">
    <source>
        <dbReference type="EMBL" id="MDV2884823.1"/>
    </source>
</evidence>
<keyword evidence="1" id="KW-0472">Membrane</keyword>
<feature type="transmembrane region" description="Helical" evidence="1">
    <location>
        <begin position="94"/>
        <end position="113"/>
    </location>
</feature>
<feature type="transmembrane region" description="Helical" evidence="1">
    <location>
        <begin position="292"/>
        <end position="310"/>
    </location>
</feature>
<dbReference type="Proteomes" id="UP001285636">
    <property type="component" value="Unassembled WGS sequence"/>
</dbReference>
<reference evidence="3" key="1">
    <citation type="submission" date="2023-10" db="EMBL/GenBank/DDBJ databases">
        <title>Screening of Alkalihalophilus pseudofirmusBZ-TG-HK211 and Its Alleviation of Salt Stress on Rapeseed Growth.</title>
        <authorList>
            <person name="Zhao B."/>
            <person name="Guo T."/>
        </authorList>
    </citation>
    <scope>NUCLEOTIDE SEQUENCE</scope>
    <source>
        <strain evidence="3">BZ-TG-HK211</strain>
    </source>
</reference>
<name>A0AAJ2NLS5_ALKPS</name>
<dbReference type="InterPro" id="IPR003675">
    <property type="entry name" value="Rce1/LyrA-like_dom"/>
</dbReference>
<feature type="transmembrane region" description="Helical" evidence="1">
    <location>
        <begin position="167"/>
        <end position="186"/>
    </location>
</feature>
<keyword evidence="1" id="KW-0812">Transmembrane</keyword>
<dbReference type="RefSeq" id="WP_331377397.1">
    <property type="nucleotide sequence ID" value="NZ_CP144224.1"/>
</dbReference>
<feature type="transmembrane region" description="Helical" evidence="1">
    <location>
        <begin position="125"/>
        <end position="147"/>
    </location>
</feature>
<evidence type="ECO:0000259" key="2">
    <source>
        <dbReference type="Pfam" id="PF02517"/>
    </source>
</evidence>
<feature type="transmembrane region" description="Helical" evidence="1">
    <location>
        <begin position="345"/>
        <end position="364"/>
    </location>
</feature>
<sequence>MLTMKQLKCRSYLQIILFVIGVSLLLNWFIVLPVLDTAPSLSDNGEYAFVLFTFIVMLLHRYKPLNRFLLISLLFVSYAGAAYVSSYFVNPSSLLSFILLYAALFVMGLFFYVNSQSIEKSKVSVLPNVSSFVLFVSAFFSLTSFIVAFNIDLIKFLLPLSVWSKELINPGLLTSVGILIIVLLLMKMLTRKSIFNVLDKSDLLSLRHVAEGFMVYLIVFSLIHLHIWIYSLYNGVSLISSFNMNDVSVTSWTGGLIAQIFGVGLMEELVYRFIIFWSLYSLITFKRKSVRILWALLITQILFSLIHIPIDFIRYPDINFFSMRFSTLLFLGMFLSVLYLYTKNLWIAVFIHALLNLPMPMFVPYNESNFFYEINVSSMVMVYSLLVVWVKEAARGRSIVRKKTFEKAS</sequence>
<dbReference type="Pfam" id="PF02517">
    <property type="entry name" value="Rce1-like"/>
    <property type="match status" value="1"/>
</dbReference>
<accession>A0AAJ2NLS5</accession>
<feature type="domain" description="CAAX prenyl protease 2/Lysostaphin resistance protein A-like" evidence="2">
    <location>
        <begin position="255"/>
        <end position="357"/>
    </location>
</feature>
<feature type="transmembrane region" description="Helical" evidence="1">
    <location>
        <begin position="47"/>
        <end position="62"/>
    </location>
</feature>
<feature type="transmembrane region" description="Helical" evidence="1">
    <location>
        <begin position="213"/>
        <end position="236"/>
    </location>
</feature>
<evidence type="ECO:0000313" key="4">
    <source>
        <dbReference type="Proteomes" id="UP001285636"/>
    </source>
</evidence>
<dbReference type="EMBL" id="JAWJAY010000001">
    <property type="protein sequence ID" value="MDV2884823.1"/>
    <property type="molecule type" value="Genomic_DNA"/>
</dbReference>
<dbReference type="GO" id="GO:0080120">
    <property type="term" value="P:CAAX-box protein maturation"/>
    <property type="evidence" value="ECO:0007669"/>
    <property type="project" value="UniProtKB-ARBA"/>
</dbReference>
<comment type="caution">
    <text evidence="3">The sequence shown here is derived from an EMBL/GenBank/DDBJ whole genome shotgun (WGS) entry which is preliminary data.</text>
</comment>
<keyword evidence="1" id="KW-1133">Transmembrane helix</keyword>
<dbReference type="AlphaFoldDB" id="A0AAJ2NLS5"/>
<dbReference type="GO" id="GO:0004175">
    <property type="term" value="F:endopeptidase activity"/>
    <property type="evidence" value="ECO:0007669"/>
    <property type="project" value="UniProtKB-ARBA"/>
</dbReference>
<feature type="transmembrane region" description="Helical" evidence="1">
    <location>
        <begin position="69"/>
        <end position="88"/>
    </location>
</feature>
<gene>
    <name evidence="3" type="ORF">RYX45_06510</name>
</gene>
<feature type="transmembrane region" description="Helical" evidence="1">
    <location>
        <begin position="322"/>
        <end position="340"/>
    </location>
</feature>
<feature type="transmembrane region" description="Helical" evidence="1">
    <location>
        <begin position="256"/>
        <end position="280"/>
    </location>
</feature>
<protein>
    <submittedName>
        <fullName evidence="3">Type II CAAX endopeptidase family protein</fullName>
    </submittedName>
</protein>